<evidence type="ECO:0000256" key="2">
    <source>
        <dbReference type="ARBA" id="ARBA00010488"/>
    </source>
</evidence>
<dbReference type="PANTHER" id="PTHR37316:SF3">
    <property type="entry name" value="TEICHOIC ACID GLYCEROL-PHOSPHATE TRANSFERASE"/>
    <property type="match status" value="1"/>
</dbReference>
<comment type="subcellular location">
    <subcellularLocation>
        <location evidence="1">Cell membrane</location>
        <topology evidence="1">Peripheral membrane protein</topology>
    </subcellularLocation>
</comment>
<keyword evidence="6" id="KW-0472">Membrane</keyword>
<dbReference type="GO" id="GO:0019350">
    <property type="term" value="P:teichoic acid biosynthetic process"/>
    <property type="evidence" value="ECO:0007669"/>
    <property type="project" value="UniProtKB-KW"/>
</dbReference>
<dbReference type="GO" id="GO:0005886">
    <property type="term" value="C:plasma membrane"/>
    <property type="evidence" value="ECO:0007669"/>
    <property type="project" value="UniProtKB-SubCell"/>
</dbReference>
<evidence type="ECO:0000256" key="6">
    <source>
        <dbReference type="ARBA" id="ARBA00023136"/>
    </source>
</evidence>
<evidence type="ECO:0000313" key="8">
    <source>
        <dbReference type="Proteomes" id="UP001055091"/>
    </source>
</evidence>
<comment type="caution">
    <text evidence="7">The sequence shown here is derived from an EMBL/GenBank/DDBJ whole genome shotgun (WGS) entry which is preliminary data.</text>
</comment>
<sequence>MFKYYLILLLRLLLRILWIVPLKENSIILTSFAGRRYSCNPKYFAEYMLTKSGYEVYFALKKDSDVKVKNGIKRVDFGSLKHIYLLMSCKYILVNSSDYTKYFPYRKGQAYVYTHHGHSVYKVGDMSYLQSTAGRKILNICAKEEDYYLVTSLLEADYVEKRSALDRNKIIAIGYPRNDIFFKHNETLIKSIKKRLSLDDEVGLILYAPTYRGSDKKQTDINGYGFEILDVARVIQAFNKKFNKKHVMLFRAHHDTMPTNLSDECINVSDYPDMQELILVADYLITDYSSTMWDFALQKRPGFLYTPDLEQYSYNIPKSHPIDQWVYPYAVNNEDLIKLINSYENETSEKRIESYFDRTGCQDKGTACNQLFNILVSGKEK</sequence>
<evidence type="ECO:0000256" key="5">
    <source>
        <dbReference type="ARBA" id="ARBA00022944"/>
    </source>
</evidence>
<dbReference type="Gene3D" id="3.40.50.11820">
    <property type="match status" value="1"/>
</dbReference>
<dbReference type="AlphaFoldDB" id="A0A413X0M7"/>
<evidence type="ECO:0000256" key="3">
    <source>
        <dbReference type="ARBA" id="ARBA00022475"/>
    </source>
</evidence>
<reference evidence="7" key="1">
    <citation type="submission" date="2022-01" db="EMBL/GenBank/DDBJ databases">
        <title>Novel bile acid biosynthetic pathways are enriched in the microbiome of centenarians.</title>
        <authorList>
            <person name="Sato Y."/>
            <person name="Atarashi K."/>
            <person name="Plichta R.D."/>
            <person name="Arai Y."/>
            <person name="Sasajima S."/>
            <person name="Kearney M.S."/>
            <person name="Suda W."/>
            <person name="Takeshita K."/>
            <person name="Sasaki T."/>
            <person name="Okamoto S."/>
            <person name="Skelly N.A."/>
            <person name="Okamura Y."/>
            <person name="Vlamakis H."/>
            <person name="Li Y."/>
            <person name="Tanoue T."/>
            <person name="Takei H."/>
            <person name="Nittono H."/>
            <person name="Narushima S."/>
            <person name="Irie J."/>
            <person name="Itoh H."/>
            <person name="Moriya K."/>
            <person name="Sugiura Y."/>
            <person name="Suematsu M."/>
            <person name="Moritoki N."/>
            <person name="Shibata S."/>
            <person name="Littman R.D."/>
            <person name="Fischbach A.M."/>
            <person name="Uwamino Y."/>
            <person name="Inoue T."/>
            <person name="Honda A."/>
            <person name="Hattori M."/>
            <person name="Murai T."/>
            <person name="Xavier J.R."/>
            <person name="Hirose N."/>
            <person name="Honda K."/>
        </authorList>
    </citation>
    <scope>NUCLEOTIDE SEQUENCE</scope>
    <source>
        <strain evidence="7">CE91-St55</strain>
    </source>
</reference>
<dbReference type="GO" id="GO:0047355">
    <property type="term" value="F:CDP-glycerol glycerophosphotransferase activity"/>
    <property type="evidence" value="ECO:0007669"/>
    <property type="project" value="InterPro"/>
</dbReference>
<proteinExistence type="inferred from homology"/>
<keyword evidence="4" id="KW-0808">Transferase</keyword>
<dbReference type="Gene3D" id="3.40.50.12580">
    <property type="match status" value="1"/>
</dbReference>
<dbReference type="PANTHER" id="PTHR37316">
    <property type="entry name" value="TEICHOIC ACID GLYCEROL-PHOSPHATE PRIMASE"/>
    <property type="match status" value="1"/>
</dbReference>
<keyword evidence="5" id="KW-0777">Teichoic acid biosynthesis</keyword>
<name>A0A413X0M7_9FIRM</name>
<accession>A0A413X0M7</accession>
<protein>
    <submittedName>
        <fullName evidence="7">Uncharacterized protein</fullName>
    </submittedName>
</protein>
<dbReference type="InterPro" id="IPR043149">
    <property type="entry name" value="TagF_N"/>
</dbReference>
<dbReference type="RefSeq" id="WP_050797751.1">
    <property type="nucleotide sequence ID" value="NZ_BQNJ01000001.1"/>
</dbReference>
<dbReference type="InterPro" id="IPR043148">
    <property type="entry name" value="TagF_C"/>
</dbReference>
<dbReference type="SUPFAM" id="SSF53756">
    <property type="entry name" value="UDP-Glycosyltransferase/glycogen phosphorylase"/>
    <property type="match status" value="1"/>
</dbReference>
<dbReference type="GeneID" id="93147021"/>
<dbReference type="EMBL" id="BQNJ01000001">
    <property type="protein sequence ID" value="GKG98153.1"/>
    <property type="molecule type" value="Genomic_DNA"/>
</dbReference>
<comment type="similarity">
    <text evidence="2">Belongs to the CDP-glycerol glycerophosphotransferase family.</text>
</comment>
<dbReference type="InterPro" id="IPR051612">
    <property type="entry name" value="Teichoic_Acid_Biosynth"/>
</dbReference>
<evidence type="ECO:0000256" key="4">
    <source>
        <dbReference type="ARBA" id="ARBA00022679"/>
    </source>
</evidence>
<evidence type="ECO:0000256" key="1">
    <source>
        <dbReference type="ARBA" id="ARBA00004202"/>
    </source>
</evidence>
<dbReference type="Proteomes" id="UP001055091">
    <property type="component" value="Unassembled WGS sequence"/>
</dbReference>
<dbReference type="Pfam" id="PF04464">
    <property type="entry name" value="Glyphos_transf"/>
    <property type="match status" value="1"/>
</dbReference>
<gene>
    <name evidence="7" type="ORF">CE91St55_01350</name>
</gene>
<organism evidence="7 8">
    <name type="scientific">Hungatella hathewayi</name>
    <dbReference type="NCBI Taxonomy" id="154046"/>
    <lineage>
        <taxon>Bacteria</taxon>
        <taxon>Bacillati</taxon>
        <taxon>Bacillota</taxon>
        <taxon>Clostridia</taxon>
        <taxon>Lachnospirales</taxon>
        <taxon>Lachnospiraceae</taxon>
        <taxon>Hungatella</taxon>
    </lineage>
</organism>
<dbReference type="InterPro" id="IPR007554">
    <property type="entry name" value="Glycerophosphate_synth"/>
</dbReference>
<evidence type="ECO:0000313" key="7">
    <source>
        <dbReference type="EMBL" id="GKG98153.1"/>
    </source>
</evidence>
<keyword evidence="3" id="KW-1003">Cell membrane</keyword>